<dbReference type="Gene3D" id="3.10.450.50">
    <property type="match status" value="1"/>
</dbReference>
<dbReference type="SUPFAM" id="SSF54427">
    <property type="entry name" value="NTF2-like"/>
    <property type="match status" value="1"/>
</dbReference>
<dbReference type="RefSeq" id="WP_330150030.1">
    <property type="nucleotide sequence ID" value="NZ_JAUZMZ010000001.1"/>
</dbReference>
<comment type="caution">
    <text evidence="2">The sequence shown here is derived from an EMBL/GenBank/DDBJ whole genome shotgun (WGS) entry which is preliminary data.</text>
</comment>
<proteinExistence type="predicted"/>
<feature type="domain" description="SnoaL-like" evidence="1">
    <location>
        <begin position="18"/>
        <end position="137"/>
    </location>
</feature>
<reference evidence="2 3" key="1">
    <citation type="submission" date="2023-08" db="EMBL/GenBank/DDBJ databases">
        <authorList>
            <person name="Girao M."/>
            <person name="Carvalho M.F."/>
        </authorList>
    </citation>
    <scope>NUCLEOTIDE SEQUENCE [LARGE SCALE GENOMIC DNA]</scope>
    <source>
        <strain evidence="2 3">CC-R104</strain>
    </source>
</reference>
<keyword evidence="3" id="KW-1185">Reference proteome</keyword>
<gene>
    <name evidence="2" type="ORF">Q8814_00515</name>
</gene>
<dbReference type="EMBL" id="JAUZMZ010000001">
    <property type="protein sequence ID" value="MEE2030609.1"/>
    <property type="molecule type" value="Genomic_DNA"/>
</dbReference>
<dbReference type="InterPro" id="IPR037401">
    <property type="entry name" value="SnoaL-like"/>
</dbReference>
<name>A0ABU7JL50_9NOCA</name>
<dbReference type="InterPro" id="IPR011944">
    <property type="entry name" value="Steroid_delta5-4_isomerase"/>
</dbReference>
<evidence type="ECO:0000313" key="3">
    <source>
        <dbReference type="Proteomes" id="UP001331936"/>
    </source>
</evidence>
<evidence type="ECO:0000259" key="1">
    <source>
        <dbReference type="Pfam" id="PF13577"/>
    </source>
</evidence>
<evidence type="ECO:0000313" key="2">
    <source>
        <dbReference type="EMBL" id="MEE2030609.1"/>
    </source>
</evidence>
<dbReference type="CDD" id="cd00531">
    <property type="entry name" value="NTF2_like"/>
    <property type="match status" value="1"/>
</dbReference>
<dbReference type="Pfam" id="PF13577">
    <property type="entry name" value="SnoaL_4"/>
    <property type="match status" value="1"/>
</dbReference>
<organism evidence="2 3">
    <name type="scientific">Rhodococcus chondri</name>
    <dbReference type="NCBI Taxonomy" id="3065941"/>
    <lineage>
        <taxon>Bacteria</taxon>
        <taxon>Bacillati</taxon>
        <taxon>Actinomycetota</taxon>
        <taxon>Actinomycetes</taxon>
        <taxon>Mycobacteriales</taxon>
        <taxon>Nocardiaceae</taxon>
        <taxon>Rhodococcus</taxon>
    </lineage>
</organism>
<dbReference type="NCBIfam" id="TIGR02246">
    <property type="entry name" value="SgcJ/EcaC family oxidoreductase"/>
    <property type="match status" value="1"/>
</dbReference>
<sequence>MAISDPEYLRELGRRVGRLEDRARIRNLIAAYAIAVDDHDIETVVSMFTEDAEFVRSGSVSRGRDAIRSFYIDAMDRYSLTLHQPLSDQIDIHGDSARGLLTGRAELAWAGTLMVAAYRYSDRYVREGDAWLFARRDLRFLYAVPVDSLNDGLCTTERIRWPGTPPRSADFPESLPTWENYRSM</sequence>
<accession>A0ABU7JL50</accession>
<dbReference type="InterPro" id="IPR032710">
    <property type="entry name" value="NTF2-like_dom_sf"/>
</dbReference>
<dbReference type="Proteomes" id="UP001331936">
    <property type="component" value="Unassembled WGS sequence"/>
</dbReference>
<protein>
    <submittedName>
        <fullName evidence="2">Nuclear transport factor 2 family protein</fullName>
    </submittedName>
</protein>